<feature type="region of interest" description="Disordered" evidence="1">
    <location>
        <begin position="84"/>
        <end position="162"/>
    </location>
</feature>
<accession>A0ABQ5AWR2</accession>
<comment type="caution">
    <text evidence="4">The sequence shown here is derived from an EMBL/GenBank/DDBJ whole genome shotgun (WGS) entry which is preliminary data.</text>
</comment>
<organism evidence="4 5">
    <name type="scientific">Tanacetum coccineum</name>
    <dbReference type="NCBI Taxonomy" id="301880"/>
    <lineage>
        <taxon>Eukaryota</taxon>
        <taxon>Viridiplantae</taxon>
        <taxon>Streptophyta</taxon>
        <taxon>Embryophyta</taxon>
        <taxon>Tracheophyta</taxon>
        <taxon>Spermatophyta</taxon>
        <taxon>Magnoliopsida</taxon>
        <taxon>eudicotyledons</taxon>
        <taxon>Gunneridae</taxon>
        <taxon>Pentapetalae</taxon>
        <taxon>asterids</taxon>
        <taxon>campanulids</taxon>
        <taxon>Asterales</taxon>
        <taxon>Asteraceae</taxon>
        <taxon>Asteroideae</taxon>
        <taxon>Anthemideae</taxon>
        <taxon>Anthemidinae</taxon>
        <taxon>Tanacetum</taxon>
    </lineage>
</organism>
<dbReference type="Pfam" id="PF26133">
    <property type="entry name" value="DUF8039"/>
    <property type="match status" value="1"/>
</dbReference>
<dbReference type="EMBL" id="BQNB010012594">
    <property type="protein sequence ID" value="GJT05534.1"/>
    <property type="molecule type" value="Genomic_DNA"/>
</dbReference>
<sequence length="1182" mass="133115">MKEKDVLVNKLSNEMSETKGMLSQLMNQLTAQGAQLNLSYPLQVPSDVTPVAHINNIDSSAYEADETQSSVVLRDKDARIQKKSNGLVISENGMEAMEPVGTKKTPKSRRNGSPDSQSQANVSPVQVLPTAKTVGPKKTLTSRRNDSPDSQPKGNVSTTQEVPTKSNIVAFGTVYNAAGKQMLHNQELPNDCYKVSIDESVVDASCVSDVGNNGLKTVKDGVGGFFAWPKNQVVIEEDKVTPPTTIQMISDDNSALKLQHLKRKSYVSRETMQRQARTAKSQKDHLGKFYATADDGFFLGYSPVAKAFWVFDIRRQEMEETYHLTYSEDDEAISKSSTEGDEINFNENRSFPDDEFLVPRSKISQSSSKDDYFPYVPAYDSLSTNNITIPDHITPNPLNINSPDDSHVIIADDHHVHNEPVNQLIVLNLLKFKRQSLMNQSLKLNPYQLSSHHQLRLKAIRIFLAYAAYMGFMVYQMDVKSAFLNGKISKEVYLQNNYLGLKAVNFPTMCIYVDDIIFGSTSDKLSKQFAKLMTKKYEMNLLKKYDLADSASVKCPMLSLNNLGPDELRVFVNETLFRGMIRSLMYLTASRPDIQFSICLCARYQANLMESHLVAVKRIFRYLKGTPNLGLWYPKGSGFDLKAYSDSNYAGYNLDMKSTPRDCQMLGRKLVCWSAKKQNSIAMSSAEAEYLREFWYTAEVDVATKSISFTLSSFDKPLSFTSNEFSSIIGLNYIENYVPLPSKETVRTALATLGLVDENDTSISSTDLVNSSLLKMRYFLPIWKVLMLYIVKSLGGMQGYHDQLNFNQQIIAYSLCWGLDIDIGSILFSDLVVQLNPGKKGRKSNIYYTRYLSLIIEHLLGDAYKDNNLKTFKPQHISATSFKTPYESEDVNADDIADKSLSGTNVQLVTQPKAKTNKKSRKKKNLSSSKPETLKIVQESIVEKEVRDSRITSMGNISFEELVVQDEKKEADKKDYESPFDMESKIKFIGKEVPMTTVAPQFYELYEIQAGCSYKDQVIEETDSDLESMPRDKIESLSRFDADETDDDDTKSEHKEEFSKADEEVVDNSGPLGHHSTEFSSLVATIKNIESSLSQQIADKIEESVPRMVVDALEERLPKMLSDTLKTILSDLLKDSVKKALSNFDKRVKKTLKAQVPELILKPLNKELNALNTLENNRMVNL</sequence>
<evidence type="ECO:0000256" key="1">
    <source>
        <dbReference type="SAM" id="MobiDB-lite"/>
    </source>
</evidence>
<keyword evidence="5" id="KW-1185">Reference proteome</keyword>
<name>A0ABQ5AWR2_9ASTR</name>
<gene>
    <name evidence="4" type="ORF">Tco_0839996</name>
</gene>
<feature type="compositionally biased region" description="Basic residues" evidence="1">
    <location>
        <begin position="915"/>
        <end position="925"/>
    </location>
</feature>
<dbReference type="PANTHER" id="PTHR11439">
    <property type="entry name" value="GAG-POL-RELATED RETROTRANSPOSON"/>
    <property type="match status" value="1"/>
</dbReference>
<feature type="domain" description="DUF8039" evidence="3">
    <location>
        <begin position="162"/>
        <end position="236"/>
    </location>
</feature>
<dbReference type="InterPro" id="IPR013103">
    <property type="entry name" value="RVT_2"/>
</dbReference>
<evidence type="ECO:0000313" key="5">
    <source>
        <dbReference type="Proteomes" id="UP001151760"/>
    </source>
</evidence>
<feature type="region of interest" description="Disordered" evidence="1">
    <location>
        <begin position="909"/>
        <end position="931"/>
    </location>
</feature>
<feature type="domain" description="Reverse transcriptase Ty1/copia-type" evidence="2">
    <location>
        <begin position="455"/>
        <end position="496"/>
    </location>
</feature>
<protein>
    <submittedName>
        <fullName evidence="4">Uncharacterized mitochondrial protein-like protein</fullName>
    </submittedName>
</protein>
<feature type="compositionally biased region" description="Basic and acidic residues" evidence="1">
    <location>
        <begin position="1028"/>
        <end position="1042"/>
    </location>
</feature>
<feature type="compositionally biased region" description="Polar residues" evidence="1">
    <location>
        <begin position="148"/>
        <end position="162"/>
    </location>
</feature>
<dbReference type="InterPro" id="IPR058352">
    <property type="entry name" value="DUF8039"/>
</dbReference>
<evidence type="ECO:0000259" key="2">
    <source>
        <dbReference type="Pfam" id="PF07727"/>
    </source>
</evidence>
<feature type="compositionally biased region" description="Polar residues" evidence="1">
    <location>
        <begin position="111"/>
        <end position="124"/>
    </location>
</feature>
<dbReference type="Pfam" id="PF07727">
    <property type="entry name" value="RVT_2"/>
    <property type="match status" value="1"/>
</dbReference>
<evidence type="ECO:0000259" key="3">
    <source>
        <dbReference type="Pfam" id="PF26133"/>
    </source>
</evidence>
<evidence type="ECO:0000313" key="4">
    <source>
        <dbReference type="EMBL" id="GJT05534.1"/>
    </source>
</evidence>
<proteinExistence type="predicted"/>
<reference evidence="4" key="2">
    <citation type="submission" date="2022-01" db="EMBL/GenBank/DDBJ databases">
        <authorList>
            <person name="Yamashiro T."/>
            <person name="Shiraishi A."/>
            <person name="Satake H."/>
            <person name="Nakayama K."/>
        </authorList>
    </citation>
    <scope>NUCLEOTIDE SEQUENCE</scope>
</reference>
<reference evidence="4" key="1">
    <citation type="journal article" date="2022" name="Int. J. Mol. Sci.">
        <title>Draft Genome of Tanacetum Coccineum: Genomic Comparison of Closely Related Tanacetum-Family Plants.</title>
        <authorList>
            <person name="Yamashiro T."/>
            <person name="Shiraishi A."/>
            <person name="Nakayama K."/>
            <person name="Satake H."/>
        </authorList>
    </citation>
    <scope>NUCLEOTIDE SEQUENCE</scope>
</reference>
<feature type="region of interest" description="Disordered" evidence="1">
    <location>
        <begin position="1022"/>
        <end position="1072"/>
    </location>
</feature>
<feature type="compositionally biased region" description="Basic and acidic residues" evidence="1">
    <location>
        <begin position="1051"/>
        <end position="1063"/>
    </location>
</feature>
<dbReference type="Proteomes" id="UP001151760">
    <property type="component" value="Unassembled WGS sequence"/>
</dbReference>
<dbReference type="PANTHER" id="PTHR11439:SF495">
    <property type="entry name" value="REVERSE TRANSCRIPTASE, RNA-DEPENDENT DNA POLYMERASE-RELATED"/>
    <property type="match status" value="1"/>
</dbReference>